<dbReference type="AlphaFoldDB" id="A0A8X7RPQ7"/>
<accession>A0A8X7RPQ7</accession>
<sequence length="122" mass="14078">MKYIIGDGTLVNMWTDPWIPDHPPRPPRPQGEVPVGEKVKEYFATNRSQWNEEKLRGVIIHEDVERIFALKISSTAHQDLMGWHYNEDGIYTVKSGYWLGTHLPTNIPPTPIYGSTELKHKI</sequence>
<evidence type="ECO:0000313" key="1">
    <source>
        <dbReference type="EMBL" id="KAG2293138.1"/>
    </source>
</evidence>
<protein>
    <submittedName>
        <fullName evidence="1">Uncharacterized protein</fullName>
    </submittedName>
</protein>
<dbReference type="Proteomes" id="UP000886595">
    <property type="component" value="Unassembled WGS sequence"/>
</dbReference>
<organism evidence="1 2">
    <name type="scientific">Brassica carinata</name>
    <name type="common">Ethiopian mustard</name>
    <name type="synonym">Abyssinian cabbage</name>
    <dbReference type="NCBI Taxonomy" id="52824"/>
    <lineage>
        <taxon>Eukaryota</taxon>
        <taxon>Viridiplantae</taxon>
        <taxon>Streptophyta</taxon>
        <taxon>Embryophyta</taxon>
        <taxon>Tracheophyta</taxon>
        <taxon>Spermatophyta</taxon>
        <taxon>Magnoliopsida</taxon>
        <taxon>eudicotyledons</taxon>
        <taxon>Gunneridae</taxon>
        <taxon>Pentapetalae</taxon>
        <taxon>rosids</taxon>
        <taxon>malvids</taxon>
        <taxon>Brassicales</taxon>
        <taxon>Brassicaceae</taxon>
        <taxon>Brassiceae</taxon>
        <taxon>Brassica</taxon>
    </lineage>
</organism>
<comment type="caution">
    <text evidence="1">The sequence shown here is derived from an EMBL/GenBank/DDBJ whole genome shotgun (WGS) entry which is preliminary data.</text>
</comment>
<name>A0A8X7RPQ7_BRACI</name>
<gene>
    <name evidence="1" type="ORF">Bca52824_039807</name>
</gene>
<keyword evidence="2" id="KW-1185">Reference proteome</keyword>
<dbReference type="EMBL" id="JAAMPC010000009">
    <property type="protein sequence ID" value="KAG2293138.1"/>
    <property type="molecule type" value="Genomic_DNA"/>
</dbReference>
<dbReference type="OrthoDB" id="1111966at2759"/>
<reference evidence="1 2" key="1">
    <citation type="submission" date="2020-02" db="EMBL/GenBank/DDBJ databases">
        <authorList>
            <person name="Ma Q."/>
            <person name="Huang Y."/>
            <person name="Song X."/>
            <person name="Pei D."/>
        </authorList>
    </citation>
    <scope>NUCLEOTIDE SEQUENCE [LARGE SCALE GENOMIC DNA]</scope>
    <source>
        <strain evidence="1">Sxm20200214</strain>
        <tissue evidence="1">Leaf</tissue>
    </source>
</reference>
<evidence type="ECO:0000313" key="2">
    <source>
        <dbReference type="Proteomes" id="UP000886595"/>
    </source>
</evidence>
<proteinExistence type="predicted"/>